<accession>A0A059F563</accession>
<evidence type="ECO:0000259" key="1">
    <source>
        <dbReference type="Pfam" id="PF12762"/>
    </source>
</evidence>
<dbReference type="VEuPathDB" id="MicrosporidiaDB:H312_00389"/>
<dbReference type="Proteomes" id="UP000030655">
    <property type="component" value="Unassembled WGS sequence"/>
</dbReference>
<proteinExistence type="predicted"/>
<name>A0A059F563_9MICR</name>
<evidence type="ECO:0000313" key="3">
    <source>
        <dbReference type="Proteomes" id="UP000030655"/>
    </source>
</evidence>
<evidence type="ECO:0000313" key="2">
    <source>
        <dbReference type="EMBL" id="KCZ82114.1"/>
    </source>
</evidence>
<feature type="non-terminal residue" evidence="2">
    <location>
        <position position="94"/>
    </location>
</feature>
<dbReference type="InterPro" id="IPR024445">
    <property type="entry name" value="Tnp_ISXO2-like"/>
</dbReference>
<dbReference type="EMBL" id="KK365132">
    <property type="protein sequence ID" value="KCZ82114.1"/>
    <property type="molecule type" value="Genomic_DNA"/>
</dbReference>
<reference evidence="3" key="1">
    <citation type="submission" date="2013-02" db="EMBL/GenBank/DDBJ databases">
        <authorList>
            <consortium name="The Broad Institute Genome Sequencing Platform"/>
            <person name="Cuomo C."/>
            <person name="Becnel J."/>
            <person name="Sanscrainte N."/>
            <person name="Walker B."/>
            <person name="Young S.K."/>
            <person name="Zeng Q."/>
            <person name="Gargeya S."/>
            <person name="Fitzgerald M."/>
            <person name="Haas B."/>
            <person name="Abouelleil A."/>
            <person name="Alvarado L."/>
            <person name="Arachchi H.M."/>
            <person name="Berlin A.M."/>
            <person name="Chapman S.B."/>
            <person name="Dewar J."/>
            <person name="Goldberg J."/>
            <person name="Griggs A."/>
            <person name="Gujja S."/>
            <person name="Hansen M."/>
            <person name="Howarth C."/>
            <person name="Imamovic A."/>
            <person name="Larimer J."/>
            <person name="McCowan C."/>
            <person name="Murphy C."/>
            <person name="Neiman D."/>
            <person name="Pearson M."/>
            <person name="Priest M."/>
            <person name="Roberts A."/>
            <person name="Saif S."/>
            <person name="Shea T."/>
            <person name="Sisk P."/>
            <person name="Sykes S."/>
            <person name="Wortman J."/>
            <person name="Nusbaum C."/>
            <person name="Birren B."/>
        </authorList>
    </citation>
    <scope>NUCLEOTIDE SEQUENCE [LARGE SCALE GENOMIC DNA]</scope>
    <source>
        <strain evidence="3">PRA339</strain>
    </source>
</reference>
<sequence length="94" mass="10742">MLNFKFKSHRGRSSTNKTDALCIVEMGQRINRAFIKLITNKKAKTIIPIVCSQIIPGSVIWTDEHKTYQSLNKHGSLHNSVCHKYEFINKINGV</sequence>
<organism evidence="2 3">
    <name type="scientific">Anncaliia algerae PRA339</name>
    <dbReference type="NCBI Taxonomy" id="1288291"/>
    <lineage>
        <taxon>Eukaryota</taxon>
        <taxon>Fungi</taxon>
        <taxon>Fungi incertae sedis</taxon>
        <taxon>Microsporidia</taxon>
        <taxon>Tubulinosematoidea</taxon>
        <taxon>Tubulinosematidae</taxon>
        <taxon>Anncaliia</taxon>
    </lineage>
</organism>
<feature type="domain" description="ISXO2-like transposase" evidence="1">
    <location>
        <begin position="7"/>
        <end position="84"/>
    </location>
</feature>
<protein>
    <recommendedName>
        <fullName evidence="1">ISXO2-like transposase domain-containing protein</fullName>
    </recommendedName>
</protein>
<keyword evidence="3" id="KW-1185">Reference proteome</keyword>
<dbReference type="AlphaFoldDB" id="A0A059F563"/>
<dbReference type="HOGENOM" id="CLU_044348_7_2_1"/>
<dbReference type="Pfam" id="PF12762">
    <property type="entry name" value="DDE_Tnp_IS1595"/>
    <property type="match status" value="1"/>
</dbReference>
<dbReference type="OrthoDB" id="10052789at2759"/>
<reference evidence="2 3" key="2">
    <citation type="submission" date="2014-03" db="EMBL/GenBank/DDBJ databases">
        <title>The Genome Sequence of Anncaliia algerae insect isolate PRA339.</title>
        <authorList>
            <consortium name="The Broad Institute Genome Sequencing Platform"/>
            <consortium name="The Broad Institute Genome Sequencing Center for Infectious Disease"/>
            <person name="Cuomo C."/>
            <person name="Becnel J."/>
            <person name="Sanscrainte N."/>
            <person name="Walker B."/>
            <person name="Young S.K."/>
            <person name="Zeng Q."/>
            <person name="Gargeya S."/>
            <person name="Fitzgerald M."/>
            <person name="Haas B."/>
            <person name="Abouelleil A."/>
            <person name="Alvarado L."/>
            <person name="Arachchi H.M."/>
            <person name="Berlin A.M."/>
            <person name="Chapman S.B."/>
            <person name="Dewar J."/>
            <person name="Goldberg J."/>
            <person name="Griggs A."/>
            <person name="Gujja S."/>
            <person name="Hansen M."/>
            <person name="Howarth C."/>
            <person name="Imamovic A."/>
            <person name="Larimer J."/>
            <person name="McCowan C."/>
            <person name="Murphy C."/>
            <person name="Neiman D."/>
            <person name="Pearson M."/>
            <person name="Priest M."/>
            <person name="Roberts A."/>
            <person name="Saif S."/>
            <person name="Shea T."/>
            <person name="Sisk P."/>
            <person name="Sykes S."/>
            <person name="Wortman J."/>
            <person name="Nusbaum C."/>
            <person name="Birren B."/>
        </authorList>
    </citation>
    <scope>NUCLEOTIDE SEQUENCE [LARGE SCALE GENOMIC DNA]</scope>
    <source>
        <strain evidence="2 3">PRA339</strain>
    </source>
</reference>
<gene>
    <name evidence="2" type="ORF">H312_00389</name>
</gene>